<evidence type="ECO:0000256" key="4">
    <source>
        <dbReference type="ARBA" id="ARBA00022827"/>
    </source>
</evidence>
<keyword evidence="4 5" id="KW-0274">FAD</keyword>
<dbReference type="Gene3D" id="1.20.140.10">
    <property type="entry name" value="Butyryl-CoA Dehydrogenase, subunit A, domain 3"/>
    <property type="match status" value="1"/>
</dbReference>
<comment type="similarity">
    <text evidence="2 5">Belongs to the acyl-CoA dehydrogenase family.</text>
</comment>
<accession>A0ABT2UNZ4</accession>
<dbReference type="PROSITE" id="PS00073">
    <property type="entry name" value="ACYL_COA_DH_2"/>
    <property type="match status" value="1"/>
</dbReference>
<evidence type="ECO:0000259" key="6">
    <source>
        <dbReference type="Pfam" id="PF00441"/>
    </source>
</evidence>
<dbReference type="EMBL" id="JAOQIO010000094">
    <property type="protein sequence ID" value="MCU6795567.1"/>
    <property type="molecule type" value="Genomic_DNA"/>
</dbReference>
<name>A0ABT2UNZ4_9BACL</name>
<comment type="caution">
    <text evidence="9">The sequence shown here is derived from an EMBL/GenBank/DDBJ whole genome shotgun (WGS) entry which is preliminary data.</text>
</comment>
<evidence type="ECO:0000313" key="9">
    <source>
        <dbReference type="EMBL" id="MCU6795567.1"/>
    </source>
</evidence>
<evidence type="ECO:0000256" key="3">
    <source>
        <dbReference type="ARBA" id="ARBA00022630"/>
    </source>
</evidence>
<evidence type="ECO:0000256" key="5">
    <source>
        <dbReference type="RuleBase" id="RU362125"/>
    </source>
</evidence>
<evidence type="ECO:0000256" key="2">
    <source>
        <dbReference type="ARBA" id="ARBA00009347"/>
    </source>
</evidence>
<dbReference type="InterPro" id="IPR046373">
    <property type="entry name" value="Acyl-CoA_Oxase/DH_mid-dom_sf"/>
</dbReference>
<keyword evidence="5" id="KW-0560">Oxidoreductase</keyword>
<evidence type="ECO:0000313" key="10">
    <source>
        <dbReference type="Proteomes" id="UP001652445"/>
    </source>
</evidence>
<dbReference type="SUPFAM" id="SSF56645">
    <property type="entry name" value="Acyl-CoA dehydrogenase NM domain-like"/>
    <property type="match status" value="1"/>
</dbReference>
<dbReference type="PANTHER" id="PTHR43884">
    <property type="entry name" value="ACYL-COA DEHYDROGENASE"/>
    <property type="match status" value="1"/>
</dbReference>
<feature type="domain" description="Acyl-CoA oxidase/dehydrogenase middle" evidence="7">
    <location>
        <begin position="121"/>
        <end position="216"/>
    </location>
</feature>
<dbReference type="Gene3D" id="2.40.110.10">
    <property type="entry name" value="Butyryl-CoA Dehydrogenase, subunit A, domain 2"/>
    <property type="match status" value="1"/>
</dbReference>
<keyword evidence="3 5" id="KW-0285">Flavoprotein</keyword>
<dbReference type="InterPro" id="IPR036250">
    <property type="entry name" value="AcylCo_DH-like_C"/>
</dbReference>
<dbReference type="PIRSF" id="PIRSF016578">
    <property type="entry name" value="HsaA"/>
    <property type="match status" value="1"/>
</dbReference>
<sequence length="386" mass="42165">MNFQVDETNQEIRDMVRHFAVEVIAPRAKEIDEKDEFFPDIVEKAGELGILSMELSEEEGGIDCGTLASVMCNEEISRASAAVSNVIGAIHLHLGLLHRFGSKAQKQRWIPALSSGKQIGGFAITEPDSGSDAASIKTSAVRSGDNWVINGSKCFITLAPVSDMLIVLTSTDPTKGVHGLTCFIVEKGTPGLKVGPKESMMGQHGVPVSSVYFDDCTISKENMFGEEGQGFKIMMSGLDGTRLDVAACALGLSQAAFELASNYAANRKQFGQPIGNFQGVGFMLAEMATEIEAGRLLLYRAAQYRDAGIPYTKEASMAKYFCSDNAMMHTTNAVQIFGGYGYSKEYPLERFMRDAKICQIYDGTSQIHRLIIMRSVLKEYKEFTCN</sequence>
<dbReference type="Pfam" id="PF02771">
    <property type="entry name" value="Acyl-CoA_dh_N"/>
    <property type="match status" value="1"/>
</dbReference>
<keyword evidence="10" id="KW-1185">Reference proteome</keyword>
<evidence type="ECO:0000259" key="7">
    <source>
        <dbReference type="Pfam" id="PF02770"/>
    </source>
</evidence>
<comment type="cofactor">
    <cofactor evidence="1 5">
        <name>FAD</name>
        <dbReference type="ChEBI" id="CHEBI:57692"/>
    </cofactor>
</comment>
<organism evidence="9 10">
    <name type="scientific">Paenibacillus baimaensis</name>
    <dbReference type="NCBI Taxonomy" id="2982185"/>
    <lineage>
        <taxon>Bacteria</taxon>
        <taxon>Bacillati</taxon>
        <taxon>Bacillota</taxon>
        <taxon>Bacilli</taxon>
        <taxon>Bacillales</taxon>
        <taxon>Paenibacillaceae</taxon>
        <taxon>Paenibacillus</taxon>
    </lineage>
</organism>
<feature type="domain" description="Acyl-CoA dehydrogenase/oxidase C-terminal" evidence="6">
    <location>
        <begin position="228"/>
        <end position="377"/>
    </location>
</feature>
<dbReference type="InterPro" id="IPR006091">
    <property type="entry name" value="Acyl-CoA_Oxase/DH_mid-dom"/>
</dbReference>
<dbReference type="PANTHER" id="PTHR43884:SF12">
    <property type="entry name" value="ISOVALERYL-COA DEHYDROGENASE, MITOCHONDRIAL-RELATED"/>
    <property type="match status" value="1"/>
</dbReference>
<dbReference type="PROSITE" id="PS00072">
    <property type="entry name" value="ACYL_COA_DH_1"/>
    <property type="match status" value="1"/>
</dbReference>
<dbReference type="InterPro" id="IPR037069">
    <property type="entry name" value="AcylCoA_DH/ox_N_sf"/>
</dbReference>
<dbReference type="InterPro" id="IPR009100">
    <property type="entry name" value="AcylCoA_DH/oxidase_NM_dom_sf"/>
</dbReference>
<protein>
    <submittedName>
        <fullName evidence="9">Acyl-CoA dehydrogenase family protein</fullName>
    </submittedName>
</protein>
<evidence type="ECO:0000256" key="1">
    <source>
        <dbReference type="ARBA" id="ARBA00001974"/>
    </source>
</evidence>
<reference evidence="9 10" key="1">
    <citation type="submission" date="2022-09" db="EMBL/GenBank/DDBJ databases">
        <authorList>
            <person name="Han X.L."/>
            <person name="Wang Q."/>
            <person name="Lu T."/>
        </authorList>
    </citation>
    <scope>NUCLEOTIDE SEQUENCE [LARGE SCALE GENOMIC DNA]</scope>
    <source>
        <strain evidence="9 10">WQ 127069</strain>
    </source>
</reference>
<dbReference type="InterPro" id="IPR013786">
    <property type="entry name" value="AcylCoA_DH/ox_N"/>
</dbReference>
<dbReference type="InterPro" id="IPR006089">
    <property type="entry name" value="Acyl-CoA_DH_CS"/>
</dbReference>
<dbReference type="InterPro" id="IPR009075">
    <property type="entry name" value="AcylCo_DH/oxidase_C"/>
</dbReference>
<dbReference type="Pfam" id="PF00441">
    <property type="entry name" value="Acyl-CoA_dh_1"/>
    <property type="match status" value="1"/>
</dbReference>
<dbReference type="Gene3D" id="1.10.540.10">
    <property type="entry name" value="Acyl-CoA dehydrogenase/oxidase, N-terminal domain"/>
    <property type="match status" value="1"/>
</dbReference>
<dbReference type="Proteomes" id="UP001652445">
    <property type="component" value="Unassembled WGS sequence"/>
</dbReference>
<gene>
    <name evidence="9" type="ORF">OB236_25980</name>
</gene>
<feature type="domain" description="Acyl-CoA dehydrogenase/oxidase N-terminal" evidence="8">
    <location>
        <begin position="7"/>
        <end position="117"/>
    </location>
</feature>
<evidence type="ECO:0000259" key="8">
    <source>
        <dbReference type="Pfam" id="PF02771"/>
    </source>
</evidence>
<dbReference type="Pfam" id="PF02770">
    <property type="entry name" value="Acyl-CoA_dh_M"/>
    <property type="match status" value="1"/>
</dbReference>
<proteinExistence type="inferred from homology"/>
<dbReference type="SUPFAM" id="SSF47203">
    <property type="entry name" value="Acyl-CoA dehydrogenase C-terminal domain-like"/>
    <property type="match status" value="1"/>
</dbReference>